<proteinExistence type="predicted"/>
<organism evidence="1 2">
    <name type="scientific">Glycine soja</name>
    <name type="common">Wild soybean</name>
    <dbReference type="NCBI Taxonomy" id="3848"/>
    <lineage>
        <taxon>Eukaryota</taxon>
        <taxon>Viridiplantae</taxon>
        <taxon>Streptophyta</taxon>
        <taxon>Embryophyta</taxon>
        <taxon>Tracheophyta</taxon>
        <taxon>Spermatophyta</taxon>
        <taxon>Magnoliopsida</taxon>
        <taxon>eudicotyledons</taxon>
        <taxon>Gunneridae</taxon>
        <taxon>Pentapetalae</taxon>
        <taxon>rosids</taxon>
        <taxon>fabids</taxon>
        <taxon>Fabales</taxon>
        <taxon>Fabaceae</taxon>
        <taxon>Papilionoideae</taxon>
        <taxon>50 kb inversion clade</taxon>
        <taxon>NPAAA clade</taxon>
        <taxon>indigoferoid/millettioid clade</taxon>
        <taxon>Phaseoleae</taxon>
        <taxon>Glycine</taxon>
        <taxon>Glycine subgen. Soja</taxon>
    </lineage>
</organism>
<sequence length="71" mass="7773">MTPPRLFRFHLSLSLIDSLSVSESNRNIAARGVYMARHAVLDFDAHAKPFNQLFLLKLTGMVLAGIAASSS</sequence>
<reference evidence="1 2" key="1">
    <citation type="submission" date="2018-09" db="EMBL/GenBank/DDBJ databases">
        <title>A high-quality reference genome of wild soybean provides a powerful tool to mine soybean genomes.</title>
        <authorList>
            <person name="Xie M."/>
            <person name="Chung C.Y.L."/>
            <person name="Li M.-W."/>
            <person name="Wong F.-L."/>
            <person name="Chan T.-F."/>
            <person name="Lam H.-M."/>
        </authorList>
    </citation>
    <scope>NUCLEOTIDE SEQUENCE [LARGE SCALE GENOMIC DNA]</scope>
    <source>
        <strain evidence="2">cv. W05</strain>
        <tissue evidence="1">Hypocotyl of etiolated seedlings</tissue>
    </source>
</reference>
<protein>
    <submittedName>
        <fullName evidence="1">Uncharacterized protein</fullName>
    </submittedName>
</protein>
<gene>
    <name evidence="1" type="ORF">D0Y65_045952</name>
</gene>
<comment type="caution">
    <text evidence="1">The sequence shown here is derived from an EMBL/GenBank/DDBJ whole genome shotgun (WGS) entry which is preliminary data.</text>
</comment>
<dbReference type="AlphaFoldDB" id="A0A445G7A8"/>
<evidence type="ECO:0000313" key="2">
    <source>
        <dbReference type="Proteomes" id="UP000289340"/>
    </source>
</evidence>
<dbReference type="Proteomes" id="UP000289340">
    <property type="component" value="Chromosome 17"/>
</dbReference>
<accession>A0A445G7A8</accession>
<keyword evidence="2" id="KW-1185">Reference proteome</keyword>
<name>A0A445G7A8_GLYSO</name>
<evidence type="ECO:0000313" key="1">
    <source>
        <dbReference type="EMBL" id="RZB57072.1"/>
    </source>
</evidence>
<dbReference type="EMBL" id="QZWG01000017">
    <property type="protein sequence ID" value="RZB57072.1"/>
    <property type="molecule type" value="Genomic_DNA"/>
</dbReference>